<feature type="region of interest" description="Disordered" evidence="3">
    <location>
        <begin position="72"/>
        <end position="143"/>
    </location>
</feature>
<feature type="region of interest" description="Disordered" evidence="3">
    <location>
        <begin position="395"/>
        <end position="434"/>
    </location>
</feature>
<dbReference type="FunFam" id="1.10.555.10:FF:000058">
    <property type="entry name" value="GTPase-activating protein pac-1"/>
    <property type="match status" value="1"/>
</dbReference>
<dbReference type="Pfam" id="PF15410">
    <property type="entry name" value="PH_9"/>
    <property type="match status" value="1"/>
</dbReference>
<dbReference type="SUPFAM" id="SSF50729">
    <property type="entry name" value="PH domain-like"/>
    <property type="match status" value="1"/>
</dbReference>
<feature type="compositionally biased region" description="Low complexity" evidence="3">
    <location>
        <begin position="1823"/>
        <end position="1834"/>
    </location>
</feature>
<dbReference type="InterPro" id="IPR000198">
    <property type="entry name" value="RhoGAP_dom"/>
</dbReference>
<organism evidence="7 8">
    <name type="scientific">Frankliniella occidentalis</name>
    <name type="common">Western flower thrips</name>
    <name type="synonym">Euthrips occidentalis</name>
    <dbReference type="NCBI Taxonomy" id="133901"/>
    <lineage>
        <taxon>Eukaryota</taxon>
        <taxon>Metazoa</taxon>
        <taxon>Ecdysozoa</taxon>
        <taxon>Arthropoda</taxon>
        <taxon>Hexapoda</taxon>
        <taxon>Insecta</taxon>
        <taxon>Pterygota</taxon>
        <taxon>Neoptera</taxon>
        <taxon>Paraneoptera</taxon>
        <taxon>Thysanoptera</taxon>
        <taxon>Terebrantia</taxon>
        <taxon>Thripoidea</taxon>
        <taxon>Thripidae</taxon>
        <taxon>Frankliniella</taxon>
    </lineage>
</organism>
<dbReference type="PROSITE" id="PS50106">
    <property type="entry name" value="PDZ"/>
    <property type="match status" value="1"/>
</dbReference>
<feature type="compositionally biased region" description="Basic and acidic residues" evidence="3">
    <location>
        <begin position="531"/>
        <end position="543"/>
    </location>
</feature>
<evidence type="ECO:0000256" key="3">
    <source>
        <dbReference type="SAM" id="MobiDB-lite"/>
    </source>
</evidence>
<feature type="compositionally biased region" description="Pro residues" evidence="3">
    <location>
        <begin position="995"/>
        <end position="1004"/>
    </location>
</feature>
<feature type="compositionally biased region" description="Basic and acidic residues" evidence="3">
    <location>
        <begin position="1898"/>
        <end position="1910"/>
    </location>
</feature>
<dbReference type="PROSITE" id="PS50238">
    <property type="entry name" value="RHOGAP"/>
    <property type="match status" value="1"/>
</dbReference>
<evidence type="ECO:0000256" key="2">
    <source>
        <dbReference type="SAM" id="Coils"/>
    </source>
</evidence>
<dbReference type="Gene3D" id="2.30.42.10">
    <property type="match status" value="1"/>
</dbReference>
<dbReference type="SMART" id="SM00324">
    <property type="entry name" value="RhoGAP"/>
    <property type="match status" value="1"/>
</dbReference>
<feature type="region of interest" description="Disordered" evidence="3">
    <location>
        <begin position="1810"/>
        <end position="1851"/>
    </location>
</feature>
<dbReference type="OrthoDB" id="6281275at2759"/>
<feature type="region of interest" description="Disordered" evidence="3">
    <location>
        <begin position="917"/>
        <end position="943"/>
    </location>
</feature>
<accession>A0A6J1S7J8</accession>
<dbReference type="InterPro" id="IPR008936">
    <property type="entry name" value="Rho_GTPase_activation_prot"/>
</dbReference>
<dbReference type="PROSITE" id="PS50003">
    <property type="entry name" value="PH_DOMAIN"/>
    <property type="match status" value="1"/>
</dbReference>
<feature type="domain" description="PDZ" evidence="5">
    <location>
        <begin position="1"/>
        <end position="61"/>
    </location>
</feature>
<feature type="compositionally biased region" description="Polar residues" evidence="3">
    <location>
        <begin position="1572"/>
        <end position="1583"/>
    </location>
</feature>
<dbReference type="InterPro" id="IPR036034">
    <property type="entry name" value="PDZ_sf"/>
</dbReference>
<feature type="compositionally biased region" description="Low complexity" evidence="3">
    <location>
        <begin position="921"/>
        <end position="933"/>
    </location>
</feature>
<proteinExistence type="predicted"/>
<dbReference type="PANTHER" id="PTHR23175">
    <property type="entry name" value="PDZ DOMAIN-CONTAINING PROTEIN"/>
    <property type="match status" value="1"/>
</dbReference>
<feature type="compositionally biased region" description="Basic and acidic residues" evidence="3">
    <location>
        <begin position="1327"/>
        <end position="1352"/>
    </location>
</feature>
<feature type="region of interest" description="Disordered" evidence="3">
    <location>
        <begin position="1866"/>
        <end position="1971"/>
    </location>
</feature>
<dbReference type="GO" id="GO:0007165">
    <property type="term" value="P:signal transduction"/>
    <property type="evidence" value="ECO:0007669"/>
    <property type="project" value="InterPro"/>
</dbReference>
<evidence type="ECO:0000313" key="8">
    <source>
        <dbReference type="RefSeq" id="XP_026277002.2"/>
    </source>
</evidence>
<dbReference type="Pfam" id="PF17820">
    <property type="entry name" value="PDZ_6"/>
    <property type="match status" value="1"/>
</dbReference>
<feature type="coiled-coil region" evidence="2">
    <location>
        <begin position="1433"/>
        <end position="1460"/>
    </location>
</feature>
<dbReference type="Gene3D" id="2.30.29.30">
    <property type="entry name" value="Pleckstrin-homology domain (PH domain)/Phosphotyrosine-binding domain (PTB)"/>
    <property type="match status" value="1"/>
</dbReference>
<feature type="compositionally biased region" description="Gly residues" evidence="3">
    <location>
        <begin position="352"/>
        <end position="364"/>
    </location>
</feature>
<feature type="compositionally biased region" description="Basic and acidic residues" evidence="3">
    <location>
        <begin position="336"/>
        <end position="351"/>
    </location>
</feature>
<dbReference type="GO" id="GO:0005543">
    <property type="term" value="F:phospholipid binding"/>
    <property type="evidence" value="ECO:0007669"/>
    <property type="project" value="InterPro"/>
</dbReference>
<dbReference type="InterPro" id="IPR041489">
    <property type="entry name" value="PDZ_6"/>
</dbReference>
<dbReference type="SMART" id="SM00228">
    <property type="entry name" value="PDZ"/>
    <property type="match status" value="1"/>
</dbReference>
<feature type="region of interest" description="Disordered" evidence="3">
    <location>
        <begin position="764"/>
        <end position="804"/>
    </location>
</feature>
<feature type="region of interest" description="Disordered" evidence="3">
    <location>
        <begin position="1571"/>
        <end position="1620"/>
    </location>
</feature>
<feature type="compositionally biased region" description="Low complexity" evidence="3">
    <location>
        <begin position="1523"/>
        <end position="1536"/>
    </location>
</feature>
<evidence type="ECO:0000256" key="1">
    <source>
        <dbReference type="ARBA" id="ARBA00022468"/>
    </source>
</evidence>
<feature type="region of interest" description="Disordered" evidence="3">
    <location>
        <begin position="324"/>
        <end position="367"/>
    </location>
</feature>
<evidence type="ECO:0000259" key="6">
    <source>
        <dbReference type="PROSITE" id="PS50238"/>
    </source>
</evidence>
<feature type="compositionally biased region" description="Low complexity" evidence="3">
    <location>
        <begin position="963"/>
        <end position="979"/>
    </location>
</feature>
<feature type="compositionally biased region" description="Basic and acidic residues" evidence="3">
    <location>
        <begin position="1877"/>
        <end position="1890"/>
    </location>
</feature>
<keyword evidence="1" id="KW-0343">GTPase activation</keyword>
<feature type="region of interest" description="Disordered" evidence="3">
    <location>
        <begin position="2028"/>
        <end position="2050"/>
    </location>
</feature>
<feature type="region of interest" description="Disordered" evidence="3">
    <location>
        <begin position="1320"/>
        <end position="1373"/>
    </location>
</feature>
<keyword evidence="2" id="KW-0175">Coiled coil</keyword>
<name>A0A6J1S7J8_FRAOC</name>
<feature type="compositionally biased region" description="Polar residues" evidence="3">
    <location>
        <begin position="395"/>
        <end position="426"/>
    </location>
</feature>
<feature type="compositionally biased region" description="Basic and acidic residues" evidence="3">
    <location>
        <begin position="482"/>
        <end position="503"/>
    </location>
</feature>
<gene>
    <name evidence="8" type="primary">LOC113205557</name>
</gene>
<evidence type="ECO:0000259" key="5">
    <source>
        <dbReference type="PROSITE" id="PS50106"/>
    </source>
</evidence>
<dbReference type="InterPro" id="IPR001478">
    <property type="entry name" value="PDZ"/>
</dbReference>
<dbReference type="CTD" id="33048"/>
<dbReference type="PANTHER" id="PTHR23175:SF23">
    <property type="entry name" value="PDZ DOMAIN-CONTAINING PROTEIN"/>
    <property type="match status" value="1"/>
</dbReference>
<feature type="region of interest" description="Disordered" evidence="3">
    <location>
        <begin position="603"/>
        <end position="667"/>
    </location>
</feature>
<dbReference type="GO" id="GO:0005096">
    <property type="term" value="F:GTPase activator activity"/>
    <property type="evidence" value="ECO:0007669"/>
    <property type="project" value="UniProtKB-KW"/>
</dbReference>
<feature type="compositionally biased region" description="Polar residues" evidence="3">
    <location>
        <begin position="1835"/>
        <end position="1845"/>
    </location>
</feature>
<dbReference type="KEGG" id="foc:113205557"/>
<reference evidence="8" key="1">
    <citation type="submission" date="2025-08" db="UniProtKB">
        <authorList>
            <consortium name="RefSeq"/>
        </authorList>
    </citation>
    <scope>IDENTIFICATION</scope>
    <source>
        <tissue evidence="8">Whole organism</tissue>
    </source>
</reference>
<dbReference type="Pfam" id="PF00620">
    <property type="entry name" value="RhoGAP"/>
    <property type="match status" value="1"/>
</dbReference>
<feature type="region of interest" description="Disordered" evidence="3">
    <location>
        <begin position="963"/>
        <end position="1042"/>
    </location>
</feature>
<evidence type="ECO:0000313" key="7">
    <source>
        <dbReference type="Proteomes" id="UP000504606"/>
    </source>
</evidence>
<feature type="domain" description="Rho-GAP" evidence="6">
    <location>
        <begin position="1051"/>
        <end position="1243"/>
    </location>
</feature>
<sequence length="2095" mass="224912">MDTIFVRLVRDNSPAHLAGLCQGDRIVSVNGETIGGKSYAQVVQLVQSSGAYLHLLVVPKEEDLLQQYFGETAHNPETNQRPQRMRSPADLARQASPLSSRPVSGVSSGASDFPSGWPPPGSNDPLYDTVASASRRSSEGCTQRRELTASARTQFMMGAPAPVAASLVSASATAPGAGGLPRGVTGLAWESLPAHCRLSLDASGMGILDAAGLGGSLPGTGGVPSADSSRRESSSSLPAAGTGTGTAASSKDSLLSMDSTSTLQDGCSGCSSDDSVILSRIRRSTEQKEEFLRRPAQPIWPVVEPQQLQAAPQQKGVREFYARPQKLQKPVWPPASERDVPEAAAEDRDGSRGGGGGGGGGGTTAGEAPNFVAGGAVGGPLAARANKSYFSTLSRIQENQPSVSSTGSEDTVMNGDSTSLPSSCSSRGAEENQPHLPVIHLVSRRARHFEAGEEEDITDRTSFYKSELARLSAKKGVPEVAVRKREFESRSLQENSSLKKLEKAGSPPANSSIPPSAVSGNRSIPIGSSKLHCDPPPDYKPSPEDLLYGSVNHTQPSSLKIRIRSRSADPSHYDQRNKAVRQESYLNAVSSDRKRQAVISTVLEEEREGSDVSPSPAPKILAPDPSCSTPTSPPIRPNQLPIANPLRPASYPQRNSIGDPEGLVQGLKGQPRAIDTSTVVRRQKDTSSIDEDRSTRRVSYLKATWNDRMHVDSDLELSDTEPTPSVAQRRLNRKWRPPLFPDDIQRLKRLFEDAAAAATGHSISLHQGSAARSGAAVATTAGSGSSPRGSPRTSSTKDSAPGLLHRDREGWLHCKITFIDGKRATDRSWKQVWATVRGSELGLYKERPPETPLGSEGAGGAGDHIDLRCSLVEVAADYTKKKHVLRLNSASGSELLLQADTGADLLQWVRVLQDQAGDPGGPTAATADGLAAGSSPVQGLSPTVAHKGIKKLTALRNRSPTGAAAAAAGAQASSGSSAGKARKQSQPAQFGALPLPLPTVPSPSPKSKTWKGRVAKQFRKMHTGSSNGGNSPSSPTAPHAQQHVEGVTIGVPLEDCPPSTFCEAVPLLVELCTSIVEARGLEVIGIYRVPGNTAAVASLTESINKGFDFVNLQDPRWGDVNVISSLLKSFFRRLPDSLFTTELYPSFIEADKIDNPIKRVQAIRKLIRELPEHHYETLKYLLFHLKQVVDHSHTNKMEARNLAIVFGPTLVRAGDDNMVTMVTDMSSQCRIVETLISNVDWFFSEDDSEEFSLPSSEVANTSLNLSSSDAAATASSASSQNQSLLLGNIHKVEGLKAESPSKDVSARDIVSSIITAANRKIQRGKSKKSESDHNEHKQVTEVVHRQKTKDHSNSGFMSDPDSPPSSESLKQKRCSLTDPMRIHVEPNVSEDVKTSNETVVPVTSIPTITTSSPKTTASLALRYKSPGSDDVAIMSYANLAQTTQERIKRFEQETKAMLERDLYRQNRDSQQWDEQRKQIERQWLEAKQELEADDALDSVIGISSDKKSAADKLRVDSVRSLLSSTSSSGSASGGATPPQRSSWRVGWGSRLSSVSNTSNSASSLIGNVHVTAPSNQQDAQNNGHLKRMKTGKEPRSGSLDSLQGAPAGERPQSHMSDEGGDLLATLTSTFDQKMKSLLGTNKPTSGTSKPSTTKSVSQSNSSSPSAPKSAKSSNSVTSAAATVQKEDKVDAASDASDRLHLLNCDDDIPFADTDATELEARGPQALPKPVSIQTQEQSSPTALLTYRDPSLHRASRILRSSTVPDNPTTLDNKETSDNLGTKCSPLRWSTPVNVSECNFVSESGRTLLEKKPDSNMLSGGGVNNSEVVGSASNSPVKSIVTTGSAPVSGPINMQCDKLIMSDSTKKSDCFQSSTKLKRSESLNKSSDRSDSVVNSKLRRSESLNKNDRSEMSLSVKLRRSESLNKSEKSDSKLKRSDSLTKTEKTESNMNRRRQQENRANARGNCGGNANIRDKETTKMFIQNATLVLTKLKRKNGMPERSIKRRHTVGGTKDFDKLHWLDNRLQSDQWESNNSPVGLKEKKSLRTSSPDLSSSRLAGILVEVSLLHSGDVHRPHSLPDPNLVSAVFKVPLESHV</sequence>
<feature type="compositionally biased region" description="Low complexity" evidence="3">
    <location>
        <begin position="1957"/>
        <end position="1970"/>
    </location>
</feature>
<dbReference type="SUPFAM" id="SSF48350">
    <property type="entry name" value="GTPase activation domain, GAP"/>
    <property type="match status" value="1"/>
</dbReference>
<keyword evidence="7" id="KW-1185">Reference proteome</keyword>
<feature type="compositionally biased region" description="Low complexity" evidence="3">
    <location>
        <begin position="234"/>
        <end position="252"/>
    </location>
</feature>
<dbReference type="SUPFAM" id="SSF50156">
    <property type="entry name" value="PDZ domain-like"/>
    <property type="match status" value="1"/>
</dbReference>
<dbReference type="InterPro" id="IPR001849">
    <property type="entry name" value="PH_domain"/>
</dbReference>
<feature type="compositionally biased region" description="Low complexity" evidence="3">
    <location>
        <begin position="1358"/>
        <end position="1368"/>
    </location>
</feature>
<feature type="compositionally biased region" description="Low complexity" evidence="3">
    <location>
        <begin position="1024"/>
        <end position="1034"/>
    </location>
</feature>
<feature type="region of interest" description="Disordered" evidence="3">
    <location>
        <begin position="482"/>
        <end position="581"/>
    </location>
</feature>
<protein>
    <submittedName>
        <fullName evidence="8">Uncharacterized protein LOC113205557</fullName>
    </submittedName>
</protein>
<dbReference type="InterPro" id="IPR011993">
    <property type="entry name" value="PH-like_dom_sf"/>
</dbReference>
<feature type="compositionally biased region" description="Basic and acidic residues" evidence="3">
    <location>
        <begin position="1918"/>
        <end position="1946"/>
    </location>
</feature>
<dbReference type="RefSeq" id="XP_026277002.2">
    <property type="nucleotide sequence ID" value="XM_026421217.2"/>
</dbReference>
<feature type="compositionally biased region" description="Low complexity" evidence="3">
    <location>
        <begin position="1640"/>
        <end position="1683"/>
    </location>
</feature>
<dbReference type="Proteomes" id="UP000504606">
    <property type="component" value="Unplaced"/>
</dbReference>
<feature type="region of interest" description="Disordered" evidence="3">
    <location>
        <begin position="1523"/>
        <end position="1545"/>
    </location>
</feature>
<feature type="compositionally biased region" description="Basic residues" evidence="3">
    <location>
        <begin position="1008"/>
        <end position="1022"/>
    </location>
</feature>
<dbReference type="Gene3D" id="1.10.555.10">
    <property type="entry name" value="Rho GTPase activation protein"/>
    <property type="match status" value="1"/>
</dbReference>
<feature type="compositionally biased region" description="Low complexity" evidence="3">
    <location>
        <begin position="768"/>
        <end position="796"/>
    </location>
</feature>
<dbReference type="InterPro" id="IPR001605">
    <property type="entry name" value="PH_dom-spectrin-type"/>
</dbReference>
<feature type="compositionally biased region" description="Polar residues" evidence="3">
    <location>
        <begin position="96"/>
        <end position="110"/>
    </location>
</feature>
<dbReference type="PRINTS" id="PR00683">
    <property type="entry name" value="SPECTRINPH"/>
</dbReference>
<dbReference type="SMART" id="SM00233">
    <property type="entry name" value="PH"/>
    <property type="match status" value="1"/>
</dbReference>
<feature type="compositionally biased region" description="Basic and acidic residues" evidence="3">
    <location>
        <begin position="566"/>
        <end position="581"/>
    </location>
</feature>
<feature type="compositionally biased region" description="Low complexity" evidence="3">
    <location>
        <begin position="504"/>
        <end position="519"/>
    </location>
</feature>
<feature type="region of interest" description="Disordered" evidence="3">
    <location>
        <begin position="1636"/>
        <end position="1691"/>
    </location>
</feature>
<dbReference type="InterPro" id="IPR041681">
    <property type="entry name" value="PH_9"/>
</dbReference>
<evidence type="ECO:0000259" key="4">
    <source>
        <dbReference type="PROSITE" id="PS50003"/>
    </source>
</evidence>
<feature type="region of interest" description="Disordered" evidence="3">
    <location>
        <begin position="219"/>
        <end position="252"/>
    </location>
</feature>
<dbReference type="GeneID" id="113205557"/>
<feature type="domain" description="PH" evidence="4">
    <location>
        <begin position="805"/>
        <end position="917"/>
    </location>
</feature>